<evidence type="ECO:0000256" key="1">
    <source>
        <dbReference type="SAM" id="MobiDB-lite"/>
    </source>
</evidence>
<comment type="caution">
    <text evidence="2">The sequence shown here is derived from an EMBL/GenBank/DDBJ whole genome shotgun (WGS) entry which is preliminary data.</text>
</comment>
<gene>
    <name evidence="2" type="ORF">R1sor_015446</name>
</gene>
<proteinExistence type="predicted"/>
<organism evidence="2 3">
    <name type="scientific">Riccia sorocarpa</name>
    <dbReference type="NCBI Taxonomy" id="122646"/>
    <lineage>
        <taxon>Eukaryota</taxon>
        <taxon>Viridiplantae</taxon>
        <taxon>Streptophyta</taxon>
        <taxon>Embryophyta</taxon>
        <taxon>Marchantiophyta</taxon>
        <taxon>Marchantiopsida</taxon>
        <taxon>Marchantiidae</taxon>
        <taxon>Marchantiales</taxon>
        <taxon>Ricciaceae</taxon>
        <taxon>Riccia</taxon>
    </lineage>
</organism>
<sequence>MFAKSMQTKKQKESERNRTNVKPRSSTLLSPRMSVSASPSSTAPANIIVGRGETSRPRRLKQAARARTSSILTTVIIAKTSTTTAKQRRAPPKQMQVSVTIGRIGTNIDPEVFDNMAAFVEANTDMDIIAVERGDSQLQLHIQGMLCLKTSSMLHSGQYIPALRWLVTSALSRERAETLWRAATTPETVTLTDIDHIFFARIPQSRYFEPQHPAQLIEQAAKYAAEQKIPKQEGDYDDEQHDPDDNDIKDDDDQHPAPHEHTAPADDSHTEGNEQAKNQ</sequence>
<dbReference type="AlphaFoldDB" id="A0ABD3HEZ2"/>
<feature type="region of interest" description="Disordered" evidence="1">
    <location>
        <begin position="223"/>
        <end position="279"/>
    </location>
</feature>
<feature type="compositionally biased region" description="Low complexity" evidence="1">
    <location>
        <begin position="30"/>
        <end position="45"/>
    </location>
</feature>
<feature type="compositionally biased region" description="Basic and acidic residues" evidence="1">
    <location>
        <begin position="252"/>
        <end position="279"/>
    </location>
</feature>
<dbReference type="EMBL" id="JBJQOH010000004">
    <property type="protein sequence ID" value="KAL3689137.1"/>
    <property type="molecule type" value="Genomic_DNA"/>
</dbReference>
<accession>A0ABD3HEZ2</accession>
<feature type="compositionally biased region" description="Acidic residues" evidence="1">
    <location>
        <begin position="235"/>
        <end position="251"/>
    </location>
</feature>
<protein>
    <submittedName>
        <fullName evidence="2">Uncharacterized protein</fullName>
    </submittedName>
</protein>
<feature type="region of interest" description="Disordered" evidence="1">
    <location>
        <begin position="1"/>
        <end position="65"/>
    </location>
</feature>
<feature type="compositionally biased region" description="Polar residues" evidence="1">
    <location>
        <begin position="20"/>
        <end position="29"/>
    </location>
</feature>
<reference evidence="2 3" key="1">
    <citation type="submission" date="2024-09" db="EMBL/GenBank/DDBJ databases">
        <title>Chromosome-scale assembly of Riccia sorocarpa.</title>
        <authorList>
            <person name="Paukszto L."/>
        </authorList>
    </citation>
    <scope>NUCLEOTIDE SEQUENCE [LARGE SCALE GENOMIC DNA]</scope>
    <source>
        <strain evidence="2">LP-2024</strain>
        <tissue evidence="2">Aerial parts of the thallus</tissue>
    </source>
</reference>
<evidence type="ECO:0000313" key="3">
    <source>
        <dbReference type="Proteomes" id="UP001633002"/>
    </source>
</evidence>
<name>A0ABD3HEZ2_9MARC</name>
<evidence type="ECO:0000313" key="2">
    <source>
        <dbReference type="EMBL" id="KAL3689137.1"/>
    </source>
</evidence>
<keyword evidence="3" id="KW-1185">Reference proteome</keyword>
<dbReference type="Proteomes" id="UP001633002">
    <property type="component" value="Unassembled WGS sequence"/>
</dbReference>